<accession>X0YXA9</accession>
<dbReference type="Pfam" id="PF12686">
    <property type="entry name" value="DUF3800"/>
    <property type="match status" value="1"/>
</dbReference>
<name>X0YXA9_9ZZZZ</name>
<protein>
    <submittedName>
        <fullName evidence="1">Uncharacterized protein</fullName>
    </submittedName>
</protein>
<comment type="caution">
    <text evidence="1">The sequence shown here is derived from an EMBL/GenBank/DDBJ whole genome shotgun (WGS) entry which is preliminary data.</text>
</comment>
<dbReference type="AlphaFoldDB" id="X0YXA9"/>
<dbReference type="InterPro" id="IPR024524">
    <property type="entry name" value="DUF3800"/>
</dbReference>
<reference evidence="1" key="1">
    <citation type="journal article" date="2014" name="Front. Microbiol.">
        <title>High frequency of phylogenetically diverse reductive dehalogenase-homologous genes in deep subseafloor sedimentary metagenomes.</title>
        <authorList>
            <person name="Kawai M."/>
            <person name="Futagami T."/>
            <person name="Toyoda A."/>
            <person name="Takaki Y."/>
            <person name="Nishi S."/>
            <person name="Hori S."/>
            <person name="Arai W."/>
            <person name="Tsubouchi T."/>
            <person name="Morono Y."/>
            <person name="Uchiyama I."/>
            <person name="Ito T."/>
            <person name="Fujiyama A."/>
            <person name="Inagaki F."/>
            <person name="Takami H."/>
        </authorList>
    </citation>
    <scope>NUCLEOTIDE SEQUENCE</scope>
    <source>
        <strain evidence="1">Expedition CK06-06</strain>
    </source>
</reference>
<proteinExistence type="predicted"/>
<organism evidence="1">
    <name type="scientific">marine sediment metagenome</name>
    <dbReference type="NCBI Taxonomy" id="412755"/>
    <lineage>
        <taxon>unclassified sequences</taxon>
        <taxon>metagenomes</taxon>
        <taxon>ecological metagenomes</taxon>
    </lineage>
</organism>
<dbReference type="EMBL" id="BART01006294">
    <property type="protein sequence ID" value="GAG60890.1"/>
    <property type="molecule type" value="Genomic_DNA"/>
</dbReference>
<evidence type="ECO:0000313" key="1">
    <source>
        <dbReference type="EMBL" id="GAG60890.1"/>
    </source>
</evidence>
<sequence length="118" mass="13786">MKRWWAYPDQGFFSRDTVLRRVEFLFNRTYKIAFGAKTSRIIRLMQARDSKAEDLIQLADLILGAFSYNVGGDVPASKARRELLEHCVKAIGRMPKTHKGLDKVIVTRWVHPQQFSYR</sequence>
<gene>
    <name evidence="1" type="ORF">S01H4_14348</name>
</gene>